<accession>A0A1E4SBY6</accession>
<protein>
    <submittedName>
        <fullName evidence="2">Uncharacterized protein</fullName>
    </submittedName>
</protein>
<evidence type="ECO:0000256" key="1">
    <source>
        <dbReference type="SAM" id="Coils"/>
    </source>
</evidence>
<evidence type="ECO:0000313" key="3">
    <source>
        <dbReference type="Proteomes" id="UP000094285"/>
    </source>
</evidence>
<sequence>MDKGQVFRLDYSRTSYLPHQSNLLASQVVQLSKDNADLNVKLDTVRKSHEMLLADSSVQQCEIKSLKDQVSELKRKLSKMKKNQERRDYTLRALRGRMDAISGELSEEKLRCSKLLQTLSEYPVQNNTMLASFKEEITSRLEAILVRKLQGVKIFLNNLSTAEARSSSSIDFE</sequence>
<name>A0A1E4SBY6_9ASCO</name>
<dbReference type="RefSeq" id="XP_020062146.1">
    <property type="nucleotide sequence ID" value="XM_020211254.1"/>
</dbReference>
<dbReference type="AlphaFoldDB" id="A0A1E4SBY6"/>
<dbReference type="EMBL" id="KV453916">
    <property type="protein sequence ID" value="ODV77024.1"/>
    <property type="molecule type" value="Genomic_DNA"/>
</dbReference>
<dbReference type="Proteomes" id="UP000094285">
    <property type="component" value="Unassembled WGS sequence"/>
</dbReference>
<reference evidence="3" key="1">
    <citation type="submission" date="2016-05" db="EMBL/GenBank/DDBJ databases">
        <title>Comparative genomics of biotechnologically important yeasts.</title>
        <authorList>
            <consortium name="DOE Joint Genome Institute"/>
            <person name="Riley R."/>
            <person name="Haridas S."/>
            <person name="Wolfe K.H."/>
            <person name="Lopes M.R."/>
            <person name="Hittinger C.T."/>
            <person name="Goker M."/>
            <person name="Salamov A."/>
            <person name="Wisecaver J."/>
            <person name="Long T.M."/>
            <person name="Aerts A.L."/>
            <person name="Barry K."/>
            <person name="Choi C."/>
            <person name="Clum A."/>
            <person name="Coughlan A.Y."/>
            <person name="Deshpande S."/>
            <person name="Douglass A.P."/>
            <person name="Hanson S.J."/>
            <person name="Klenk H.-P."/>
            <person name="Labutti K."/>
            <person name="Lapidus A."/>
            <person name="Lindquist E."/>
            <person name="Lipzen A."/>
            <person name="Meier-Kolthoff J.P."/>
            <person name="Ohm R.A."/>
            <person name="Otillar R.P."/>
            <person name="Pangilinan J."/>
            <person name="Peng Y."/>
            <person name="Rokas A."/>
            <person name="Rosa C.A."/>
            <person name="Scheuner C."/>
            <person name="Sibirny A.A."/>
            <person name="Slot J.C."/>
            <person name="Stielow J.B."/>
            <person name="Sun H."/>
            <person name="Kurtzman C.P."/>
            <person name="Blackwell M."/>
            <person name="Grigoriev I.V."/>
            <person name="Jeffries T.W."/>
        </authorList>
    </citation>
    <scope>NUCLEOTIDE SEQUENCE [LARGE SCALE GENOMIC DNA]</scope>
    <source>
        <strain evidence="3">NRRL Y-17324</strain>
    </source>
</reference>
<proteinExistence type="predicted"/>
<keyword evidence="3" id="KW-1185">Reference proteome</keyword>
<keyword evidence="1" id="KW-0175">Coiled coil</keyword>
<dbReference type="GeneID" id="30985390"/>
<evidence type="ECO:0000313" key="2">
    <source>
        <dbReference type="EMBL" id="ODV77024.1"/>
    </source>
</evidence>
<feature type="coiled-coil region" evidence="1">
    <location>
        <begin position="56"/>
        <end position="87"/>
    </location>
</feature>
<organism evidence="2 3">
    <name type="scientific">Suhomyces tanzawaensis NRRL Y-17324</name>
    <dbReference type="NCBI Taxonomy" id="984487"/>
    <lineage>
        <taxon>Eukaryota</taxon>
        <taxon>Fungi</taxon>
        <taxon>Dikarya</taxon>
        <taxon>Ascomycota</taxon>
        <taxon>Saccharomycotina</taxon>
        <taxon>Pichiomycetes</taxon>
        <taxon>Debaryomycetaceae</taxon>
        <taxon>Suhomyces</taxon>
    </lineage>
</organism>
<gene>
    <name evidence="2" type="ORF">CANTADRAFT_8190</name>
</gene>